<name>A0ABD6CZI8_9EURY</name>
<sequence length="41" mass="4799">MPNEPPTVSDYEEMAEVDFDFSDDELDRETLNARLAEMFDN</sequence>
<dbReference type="EMBL" id="JBHUDL010000010">
    <property type="protein sequence ID" value="MFD1634316.1"/>
    <property type="molecule type" value="Genomic_DNA"/>
</dbReference>
<evidence type="ECO:0000313" key="2">
    <source>
        <dbReference type="Proteomes" id="UP001597075"/>
    </source>
</evidence>
<proteinExistence type="predicted"/>
<dbReference type="AlphaFoldDB" id="A0ABD6CZI8"/>
<organism evidence="1 2">
    <name type="scientific">Haloplanus ruber</name>
    <dbReference type="NCBI Taxonomy" id="869892"/>
    <lineage>
        <taxon>Archaea</taxon>
        <taxon>Methanobacteriati</taxon>
        <taxon>Methanobacteriota</taxon>
        <taxon>Stenosarchaea group</taxon>
        <taxon>Halobacteria</taxon>
        <taxon>Halobacteriales</taxon>
        <taxon>Haloferacaceae</taxon>
        <taxon>Haloplanus</taxon>
    </lineage>
</organism>
<comment type="caution">
    <text evidence="1">The sequence shown here is derived from an EMBL/GenBank/DDBJ whole genome shotgun (WGS) entry which is preliminary data.</text>
</comment>
<accession>A0ABD6CZI8</accession>
<dbReference type="RefSeq" id="WP_256404569.1">
    <property type="nucleotide sequence ID" value="NZ_CP187151.1"/>
</dbReference>
<reference evidence="1 2" key="1">
    <citation type="journal article" date="2019" name="Int. J. Syst. Evol. Microbiol.">
        <title>The Global Catalogue of Microorganisms (GCM) 10K type strain sequencing project: providing services to taxonomists for standard genome sequencing and annotation.</title>
        <authorList>
            <consortium name="The Broad Institute Genomics Platform"/>
            <consortium name="The Broad Institute Genome Sequencing Center for Infectious Disease"/>
            <person name="Wu L."/>
            <person name="Ma J."/>
        </authorList>
    </citation>
    <scope>NUCLEOTIDE SEQUENCE [LARGE SCALE GENOMIC DNA]</scope>
    <source>
        <strain evidence="1 2">CGMCC 1.10594</strain>
    </source>
</reference>
<keyword evidence="2" id="KW-1185">Reference proteome</keyword>
<gene>
    <name evidence="1" type="ORF">ACFSBJ_11335</name>
</gene>
<evidence type="ECO:0000313" key="1">
    <source>
        <dbReference type="EMBL" id="MFD1634316.1"/>
    </source>
</evidence>
<protein>
    <submittedName>
        <fullName evidence="1">Uncharacterized protein</fullName>
    </submittedName>
</protein>
<dbReference type="Proteomes" id="UP001597075">
    <property type="component" value="Unassembled WGS sequence"/>
</dbReference>